<sequence length="443" mass="47770">MQNTQKIGLTALTALVFSSMVGAGIFSLPQNMAEVAGVDAILTGWLITGVGILLLAGCFLHLSRLKPELDGGIYTYARTGFGDVAGFLSAWGYWLCATIGVVGYLVVAFAAIGAFVDTPDSVWFGDGNTLPAFIGESIILWSVHYLVLRGVKQAAFINLLATLAKSLPLIAFIILAYLAFEPATFNLDRAGRSLDTPFMDQVKSTMLITLWVFTGIEGAIVLSIRAKRREDIGKATYLGVIFALVLYVAITLLSLGVMSRGDVAALSNPSMSGLMAHMSGSLGQWFISLGLIVSVLASYLSWILYSAEVPCTAAQHGAFPRFFAKQNEQGTSTASLTLTSLTVQLCLGLILWTGESYNTLVLVSTSMILVPYFLVGAYLVKVAFEQRCRWRIKAIGLGASVYGLWLIYAAGLNSLALSTLLYIPGLMVFFYSRRKHCQLALQP</sequence>
<dbReference type="PANTHER" id="PTHR42770:SF4">
    <property type="entry name" value="ARGININE_ORNITHINE ANTIPORTER-RELATED"/>
    <property type="match status" value="1"/>
</dbReference>
<evidence type="ECO:0000256" key="4">
    <source>
        <dbReference type="ARBA" id="ARBA00022475"/>
    </source>
</evidence>
<dbReference type="InterPro" id="IPR004754">
    <property type="entry name" value="Amino_acid_antiprt"/>
</dbReference>
<dbReference type="GO" id="GO:0006865">
    <property type="term" value="P:amino acid transport"/>
    <property type="evidence" value="ECO:0007669"/>
    <property type="project" value="UniProtKB-KW"/>
</dbReference>
<feature type="transmembrane region" description="Helical" evidence="9">
    <location>
        <begin position="128"/>
        <end position="148"/>
    </location>
</feature>
<evidence type="ECO:0000256" key="8">
    <source>
        <dbReference type="ARBA" id="ARBA00023136"/>
    </source>
</evidence>
<feature type="transmembrane region" description="Helical" evidence="9">
    <location>
        <begin position="285"/>
        <end position="305"/>
    </location>
</feature>
<evidence type="ECO:0000256" key="2">
    <source>
        <dbReference type="ARBA" id="ARBA00008220"/>
    </source>
</evidence>
<feature type="transmembrane region" description="Helical" evidence="9">
    <location>
        <begin position="155"/>
        <end position="180"/>
    </location>
</feature>
<keyword evidence="7 9" id="KW-1133">Transmembrane helix</keyword>
<dbReference type="Gene3D" id="1.20.1740.10">
    <property type="entry name" value="Amino acid/polyamine transporter I"/>
    <property type="match status" value="1"/>
</dbReference>
<evidence type="ECO:0000313" key="11">
    <source>
        <dbReference type="Proteomes" id="UP000051221"/>
    </source>
</evidence>
<keyword evidence="4" id="KW-1003">Cell membrane</keyword>
<dbReference type="NCBIfam" id="TIGR00905">
    <property type="entry name" value="2A0302"/>
    <property type="match status" value="1"/>
</dbReference>
<evidence type="ECO:0000256" key="7">
    <source>
        <dbReference type="ARBA" id="ARBA00022989"/>
    </source>
</evidence>
<dbReference type="PANTHER" id="PTHR42770">
    <property type="entry name" value="AMINO ACID TRANSPORTER-RELATED"/>
    <property type="match status" value="1"/>
</dbReference>
<organism evidence="10 11">
    <name type="scientific">Vibrio furnissii</name>
    <dbReference type="NCBI Taxonomy" id="29494"/>
    <lineage>
        <taxon>Bacteria</taxon>
        <taxon>Pseudomonadati</taxon>
        <taxon>Pseudomonadota</taxon>
        <taxon>Gammaproteobacteria</taxon>
        <taxon>Vibrionales</taxon>
        <taxon>Vibrionaceae</taxon>
        <taxon>Vibrio</taxon>
    </lineage>
</organism>
<dbReference type="EMBL" id="LKHS01000005">
    <property type="protein sequence ID" value="KQH86857.1"/>
    <property type="molecule type" value="Genomic_DNA"/>
</dbReference>
<keyword evidence="11" id="KW-1185">Reference proteome</keyword>
<proteinExistence type="inferred from homology"/>
<name>A0A0Q2MFV1_VIBFU</name>
<evidence type="ECO:0000256" key="6">
    <source>
        <dbReference type="ARBA" id="ARBA00022970"/>
    </source>
</evidence>
<dbReference type="AlphaFoldDB" id="A0A0Q2MFV1"/>
<dbReference type="InParanoid" id="A0A0Q2MFV1"/>
<keyword evidence="5 9" id="KW-0812">Transmembrane</keyword>
<evidence type="ECO:0000256" key="5">
    <source>
        <dbReference type="ARBA" id="ARBA00022692"/>
    </source>
</evidence>
<comment type="caution">
    <text evidence="10">The sequence shown here is derived from an EMBL/GenBank/DDBJ whole genome shotgun (WGS) entry which is preliminary data.</text>
</comment>
<evidence type="ECO:0000256" key="9">
    <source>
        <dbReference type="SAM" id="Phobius"/>
    </source>
</evidence>
<feature type="transmembrane region" description="Helical" evidence="9">
    <location>
        <begin position="360"/>
        <end position="380"/>
    </location>
</feature>
<dbReference type="InterPro" id="IPR002293">
    <property type="entry name" value="AA/rel_permease1"/>
</dbReference>
<gene>
    <name evidence="10" type="ORF">AMR76_07185</name>
</gene>
<dbReference type="Pfam" id="PF13520">
    <property type="entry name" value="AA_permease_2"/>
    <property type="match status" value="1"/>
</dbReference>
<dbReference type="Proteomes" id="UP000051221">
    <property type="component" value="Unassembled WGS sequence"/>
</dbReference>
<dbReference type="GO" id="GO:0005886">
    <property type="term" value="C:plasma membrane"/>
    <property type="evidence" value="ECO:0007669"/>
    <property type="project" value="UniProtKB-SubCell"/>
</dbReference>
<feature type="transmembrane region" description="Helical" evidence="9">
    <location>
        <begin position="204"/>
        <end position="224"/>
    </location>
</feature>
<comment type="similarity">
    <text evidence="2">Belongs to the amino acid-polyamine-organocation (APC) superfamily. Basic amino acid/polyamine antiporter (APA) (TC 2.A.3.2) family.</text>
</comment>
<keyword evidence="8 9" id="KW-0472">Membrane</keyword>
<keyword evidence="6" id="KW-0029">Amino-acid transport</keyword>
<evidence type="ECO:0000256" key="1">
    <source>
        <dbReference type="ARBA" id="ARBA00004651"/>
    </source>
</evidence>
<feature type="transmembrane region" description="Helical" evidence="9">
    <location>
        <begin position="236"/>
        <end position="258"/>
    </location>
</feature>
<dbReference type="InterPro" id="IPR050367">
    <property type="entry name" value="APC_superfamily"/>
</dbReference>
<keyword evidence="3" id="KW-0813">Transport</keyword>
<reference evidence="10 11" key="1">
    <citation type="submission" date="2015-08" db="EMBL/GenBank/DDBJ databases">
        <title>Antibacterial properties of a collection of Vibrionaceae strains.</title>
        <authorList>
            <person name="Giubergia S."/>
        </authorList>
    </citation>
    <scope>NUCLEOTIDE SEQUENCE [LARGE SCALE GENOMIC DNA]</scope>
    <source>
        <strain evidence="10 11">S0821</strain>
    </source>
</reference>
<evidence type="ECO:0000256" key="3">
    <source>
        <dbReference type="ARBA" id="ARBA00022448"/>
    </source>
</evidence>
<accession>A0A0Q2MFV1</accession>
<dbReference type="RefSeq" id="WP_055465749.1">
    <property type="nucleotide sequence ID" value="NZ_LKHS01000005.1"/>
</dbReference>
<evidence type="ECO:0000313" key="10">
    <source>
        <dbReference type="EMBL" id="KQH86857.1"/>
    </source>
</evidence>
<feature type="transmembrane region" description="Helical" evidence="9">
    <location>
        <begin position="91"/>
        <end position="116"/>
    </location>
</feature>
<feature type="transmembrane region" description="Helical" evidence="9">
    <location>
        <begin position="40"/>
        <end position="62"/>
    </location>
</feature>
<protein>
    <submittedName>
        <fullName evidence="10">Arginine:ornithine antiporter</fullName>
    </submittedName>
</protein>
<dbReference type="GO" id="GO:0022857">
    <property type="term" value="F:transmembrane transporter activity"/>
    <property type="evidence" value="ECO:0007669"/>
    <property type="project" value="InterPro"/>
</dbReference>
<dbReference type="PIRSF" id="PIRSF006060">
    <property type="entry name" value="AA_transporter"/>
    <property type="match status" value="1"/>
</dbReference>
<feature type="transmembrane region" description="Helical" evidence="9">
    <location>
        <begin position="7"/>
        <end position="28"/>
    </location>
</feature>
<comment type="subcellular location">
    <subcellularLocation>
        <location evidence="1">Cell membrane</location>
        <topology evidence="1">Multi-pass membrane protein</topology>
    </subcellularLocation>
</comment>
<feature type="transmembrane region" description="Helical" evidence="9">
    <location>
        <begin position="334"/>
        <end position="354"/>
    </location>
</feature>